<sequence length="87" mass="9970">LPTFNGTFNRWESFRDRFKAIIIDNRNLTNVDRLQYLCSSLSGDASNALNNLAITDANFAVAWDILTSRYENKCRLINGHLQTLFSL</sequence>
<reference evidence="1 2" key="1">
    <citation type="journal article" date="2010" name="Science">
        <title>Genomic comparison of the ants Camponotus floridanus and Harpegnathos saltator.</title>
        <authorList>
            <person name="Bonasio R."/>
            <person name="Zhang G."/>
            <person name="Ye C."/>
            <person name="Mutti N.S."/>
            <person name="Fang X."/>
            <person name="Qin N."/>
            <person name="Donahue G."/>
            <person name="Yang P."/>
            <person name="Li Q."/>
            <person name="Li C."/>
            <person name="Zhang P."/>
            <person name="Huang Z."/>
            <person name="Berger S.L."/>
            <person name="Reinberg D."/>
            <person name="Wang J."/>
            <person name="Liebig J."/>
        </authorList>
    </citation>
    <scope>NUCLEOTIDE SEQUENCE [LARGE SCALE GENOMIC DNA]</scope>
    <source>
        <strain evidence="2">C129</strain>
    </source>
</reference>
<feature type="non-terminal residue" evidence="1">
    <location>
        <position position="1"/>
    </location>
</feature>
<accession>E2AHZ4</accession>
<name>E2AHZ4_CAMFO</name>
<evidence type="ECO:0000313" key="1">
    <source>
        <dbReference type="EMBL" id="EFN66945.1"/>
    </source>
</evidence>
<keyword evidence="2" id="KW-1185">Reference proteome</keyword>
<dbReference type="OMA" id="ITEWESF"/>
<dbReference type="EMBL" id="GL439613">
    <property type="protein sequence ID" value="EFN66945.1"/>
    <property type="molecule type" value="Genomic_DNA"/>
</dbReference>
<dbReference type="InParanoid" id="E2AHZ4"/>
<evidence type="ECO:0000313" key="2">
    <source>
        <dbReference type="Proteomes" id="UP000000311"/>
    </source>
</evidence>
<dbReference type="Pfam" id="PF03564">
    <property type="entry name" value="DUF1759"/>
    <property type="match status" value="1"/>
</dbReference>
<dbReference type="PANTHER" id="PTHR22954:SF3">
    <property type="entry name" value="PROTEIN CBG08539"/>
    <property type="match status" value="1"/>
</dbReference>
<organism evidence="2">
    <name type="scientific">Camponotus floridanus</name>
    <name type="common">Florida carpenter ant</name>
    <dbReference type="NCBI Taxonomy" id="104421"/>
    <lineage>
        <taxon>Eukaryota</taxon>
        <taxon>Metazoa</taxon>
        <taxon>Ecdysozoa</taxon>
        <taxon>Arthropoda</taxon>
        <taxon>Hexapoda</taxon>
        <taxon>Insecta</taxon>
        <taxon>Pterygota</taxon>
        <taxon>Neoptera</taxon>
        <taxon>Endopterygota</taxon>
        <taxon>Hymenoptera</taxon>
        <taxon>Apocrita</taxon>
        <taxon>Aculeata</taxon>
        <taxon>Formicoidea</taxon>
        <taxon>Formicidae</taxon>
        <taxon>Formicinae</taxon>
        <taxon>Camponotus</taxon>
    </lineage>
</organism>
<feature type="non-terminal residue" evidence="1">
    <location>
        <position position="87"/>
    </location>
</feature>
<dbReference type="InterPro" id="IPR005312">
    <property type="entry name" value="DUF1759"/>
</dbReference>
<dbReference type="OrthoDB" id="7555193at2759"/>
<protein>
    <submittedName>
        <fullName evidence="1">Uncharacterized protein</fullName>
    </submittedName>
</protein>
<gene>
    <name evidence="1" type="ORF">EAG_00505</name>
</gene>
<dbReference type="AlphaFoldDB" id="E2AHZ4"/>
<dbReference type="Proteomes" id="UP000000311">
    <property type="component" value="Unassembled WGS sequence"/>
</dbReference>
<proteinExistence type="predicted"/>
<dbReference type="PANTHER" id="PTHR22954">
    <property type="entry name" value="RETROVIRAL PROTEASE-RELATED"/>
    <property type="match status" value="1"/>
</dbReference>